<name>A0ABR7T9C0_9LACT</name>
<evidence type="ECO:0008006" key="3">
    <source>
        <dbReference type="Google" id="ProtNLM"/>
    </source>
</evidence>
<sequence length="140" mass="16153">MNEAMKIENIETYMEPLDIPVSQNFVYGYTEPGIMSSFTYGALASFIDMQYYLLFFSSEEISLVGLTMMGQFSGKHIQIPYEDIEYLKVKKGLIQYKIVVKVKGEKKLTFKSNKVIAGIKWQKNNLAFLDSTDWYNSKPL</sequence>
<organism evidence="1 2">
    <name type="scientific">Carnobacterium inhibens</name>
    <dbReference type="NCBI Taxonomy" id="147709"/>
    <lineage>
        <taxon>Bacteria</taxon>
        <taxon>Bacillati</taxon>
        <taxon>Bacillota</taxon>
        <taxon>Bacilli</taxon>
        <taxon>Lactobacillales</taxon>
        <taxon>Carnobacteriaceae</taxon>
        <taxon>Carnobacterium</taxon>
    </lineage>
</organism>
<dbReference type="RefSeq" id="WP_023179173.1">
    <property type="nucleotide sequence ID" value="NZ_JAMAYM010000001.1"/>
</dbReference>
<gene>
    <name evidence="1" type="ORF">GLO26_01955</name>
</gene>
<dbReference type="Proteomes" id="UP000638836">
    <property type="component" value="Unassembled WGS sequence"/>
</dbReference>
<keyword evidence="2" id="KW-1185">Reference proteome</keyword>
<dbReference type="EMBL" id="WNJQ01000001">
    <property type="protein sequence ID" value="MBC9824593.1"/>
    <property type="molecule type" value="Genomic_DNA"/>
</dbReference>
<protein>
    <recommendedName>
        <fullName evidence="3">Thioesterase</fullName>
    </recommendedName>
</protein>
<comment type="caution">
    <text evidence="1">The sequence shown here is derived from an EMBL/GenBank/DDBJ whole genome shotgun (WGS) entry which is preliminary data.</text>
</comment>
<proteinExistence type="predicted"/>
<evidence type="ECO:0000313" key="2">
    <source>
        <dbReference type="Proteomes" id="UP000638836"/>
    </source>
</evidence>
<reference evidence="1 2" key="1">
    <citation type="journal article" date="2020" name="Microorganisms">
        <title>New Insight into Antimicrobial Compounds from Food and Marine-Sourced Carnobacterium Species through Phenotype and Genome Analyses.</title>
        <authorList>
            <person name="Begrem S."/>
            <person name="Ivaniuk F."/>
            <person name="Gigout-Chevalier F."/>
            <person name="Kolypczuk L."/>
            <person name="Bonnetot S."/>
            <person name="Leroi F."/>
            <person name="Grovel O."/>
            <person name="Delbarre-Ladrat C."/>
            <person name="Passerini D."/>
        </authorList>
    </citation>
    <scope>NUCLEOTIDE SEQUENCE [LARGE SCALE GENOMIC DNA]</scope>
    <source>
        <strain evidence="1 2">MIP2551</strain>
    </source>
</reference>
<accession>A0ABR7T9C0</accession>
<evidence type="ECO:0000313" key="1">
    <source>
        <dbReference type="EMBL" id="MBC9824593.1"/>
    </source>
</evidence>